<evidence type="ECO:0000256" key="1">
    <source>
        <dbReference type="ARBA" id="ARBA00006135"/>
    </source>
</evidence>
<protein>
    <submittedName>
        <fullName evidence="5">Type IV secretory pathway VirB9 component</fullName>
    </submittedName>
</protein>
<dbReference type="EnsemblBacteria" id="AAS58619">
    <property type="protein sequence ID" value="AAS58619"/>
    <property type="gene ID" value="YP_pCRY14"/>
</dbReference>
<proteinExistence type="inferred from homology"/>
<reference evidence="5 6" key="1">
    <citation type="journal article" date="2004" name="DNA Res.">
        <title>Complete genome sequence of Yersinia pestis strain 91001, an isolate avirulent to humans.</title>
        <authorList>
            <person name="Song Y."/>
            <person name="Tong Z."/>
            <person name="Wang J."/>
            <person name="Wang L."/>
            <person name="Guo Z."/>
            <person name="Han Y."/>
            <person name="Zhang J."/>
            <person name="Pei D."/>
            <person name="Zhou D."/>
            <person name="Qin H."/>
            <person name="Pang X."/>
            <person name="Han Y."/>
            <person name="Zhai J."/>
            <person name="Li M."/>
            <person name="Cui B."/>
            <person name="Qi Z."/>
            <person name="Jin L."/>
            <person name="Dai R."/>
            <person name="Chen F."/>
            <person name="Li S."/>
            <person name="Ye C."/>
            <person name="Du Z."/>
            <person name="Lin W."/>
            <person name="Wang J."/>
            <person name="Yu J."/>
            <person name="Yang H."/>
            <person name="Wang J."/>
            <person name="Huang P."/>
            <person name="Yang R."/>
        </authorList>
    </citation>
    <scope>NUCLEOTIDE SEQUENCE [LARGE SCALE GENOMIC DNA]</scope>
    <source>
        <strain evidence="6">91001 / Biovar Mediaevalis</strain>
        <plasmid evidence="6">Plasmid pCRY</plasmid>
    </source>
</reference>
<evidence type="ECO:0000313" key="6">
    <source>
        <dbReference type="Proteomes" id="UP000001019"/>
    </source>
</evidence>
<feature type="chain" id="PRO_5002599971" evidence="4">
    <location>
        <begin position="21"/>
        <end position="302"/>
    </location>
</feature>
<feature type="region of interest" description="Disordered" evidence="3">
    <location>
        <begin position="151"/>
        <end position="172"/>
    </location>
</feature>
<feature type="signal peptide" evidence="4">
    <location>
        <begin position="1"/>
        <end position="20"/>
    </location>
</feature>
<keyword evidence="2 4" id="KW-0732">Signal</keyword>
<geneLocation type="plasmid" evidence="5 6">
    <name>pCRY</name>
</geneLocation>
<dbReference type="InterPro" id="IPR010258">
    <property type="entry name" value="Conjugal_tfr_TrbG/VirB9/CagX"/>
</dbReference>
<dbReference type="CDD" id="cd06911">
    <property type="entry name" value="VirB9_CagX_TrbG"/>
    <property type="match status" value="1"/>
</dbReference>
<sequence length="302" mass="33448">MMKKLTFTALALMMCGAAWGAAIPQASRYDSRMQQVIYNPQNVTVVNTKPGFMTTLVFDNDEAVISARPGFDEAWEATPDANRVNVRPVALTQGAPGEDGNTTQVVIPPNSRDWHTNMLVVTSKRLYNVELNVIDDKSAQQPAFQVSYRYPGEERDKASREATARQREWEQKQQQASVQKALNSAQTPRNWSYTKYPGKGSFNIVPDFAYDDGRFTFVGFSPSKSIPSVTKELNGKEHVVNSSIQKKGDFTVLVIQEVTPRLVLRSGNAVVGLENSGFGKVHAADGSTVSRQVERVEKPESN</sequence>
<dbReference type="HOGENOM" id="CLU_058585_3_1_6"/>
<gene>
    <name evidence="5" type="primary">virB9</name>
    <name evidence="5" type="ordered locus">YP_pCRY14</name>
</gene>
<dbReference type="InterPro" id="IPR014148">
    <property type="entry name" value="VirB9"/>
</dbReference>
<dbReference type="Gene3D" id="2.60.40.2500">
    <property type="match status" value="1"/>
</dbReference>
<dbReference type="KEGG" id="ypm:YP_pCRY14"/>
<dbReference type="NCBIfam" id="TIGR02781">
    <property type="entry name" value="VirB9"/>
    <property type="match status" value="1"/>
</dbReference>
<dbReference type="InterPro" id="IPR038161">
    <property type="entry name" value="VirB9/CagX/TrbG_C_sf"/>
</dbReference>
<evidence type="ECO:0000256" key="2">
    <source>
        <dbReference type="ARBA" id="ARBA00022729"/>
    </source>
</evidence>
<evidence type="ECO:0000313" key="5">
    <source>
        <dbReference type="EMBL" id="AAS58619.1"/>
    </source>
</evidence>
<dbReference type="AlphaFoldDB" id="A0A0H2W0A0"/>
<dbReference type="Pfam" id="PF03524">
    <property type="entry name" value="CagX"/>
    <property type="match status" value="1"/>
</dbReference>
<name>A0A0H2W0A0_YERPE</name>
<evidence type="ECO:0000256" key="3">
    <source>
        <dbReference type="SAM" id="MobiDB-lite"/>
    </source>
</evidence>
<accession>A0A0H2W0A0</accession>
<keyword evidence="5" id="KW-0614">Plasmid</keyword>
<feature type="compositionally biased region" description="Basic and acidic residues" evidence="3">
    <location>
        <begin position="151"/>
        <end position="171"/>
    </location>
</feature>
<dbReference type="InterPro" id="IPR033645">
    <property type="entry name" value="VirB9/CagX/TrbG_C"/>
</dbReference>
<organism evidence="5 6">
    <name type="scientific">Yersinia pestis</name>
    <dbReference type="NCBI Taxonomy" id="632"/>
    <lineage>
        <taxon>Bacteria</taxon>
        <taxon>Pseudomonadati</taxon>
        <taxon>Pseudomonadota</taxon>
        <taxon>Gammaproteobacteria</taxon>
        <taxon>Enterobacterales</taxon>
        <taxon>Yersiniaceae</taxon>
        <taxon>Yersinia</taxon>
    </lineage>
</organism>
<evidence type="ECO:0000256" key="4">
    <source>
        <dbReference type="SAM" id="SignalP"/>
    </source>
</evidence>
<comment type="similarity">
    <text evidence="1">Belongs to the TrbG/VirB9 family.</text>
</comment>
<dbReference type="RefSeq" id="WP_011172013.1">
    <property type="nucleotide sequence ID" value="NZ_CP177818.1"/>
</dbReference>
<dbReference type="EMBL" id="AE017044">
    <property type="protein sequence ID" value="AAS58619.1"/>
    <property type="molecule type" value="Genomic_DNA"/>
</dbReference>
<dbReference type="Proteomes" id="UP000001019">
    <property type="component" value="Plasmid pCRY"/>
</dbReference>